<comment type="caution">
    <text evidence="2">The sequence shown here is derived from an EMBL/GenBank/DDBJ whole genome shotgun (WGS) entry which is preliminary data.</text>
</comment>
<gene>
    <name evidence="2" type="ORF">HPB52_021243</name>
</gene>
<sequence>MESRSFKKKFATTHTFGKRKRKPPTAKKRRWLAESPTTALASMEHVENTPSCCAPHYPQEPSGESIVTTSTTLLCGDNHATRSREDASNASACTATPDVRREGARSRSRDKIAVCRSDERAPSKSAEVRPLSTSDPQPSTSFDVNDDSPCANASTNCSKPPAERRDEIADCRLDQRSSSLSKPSEVHPTSDPRTSMSFDDSSCAPASTSYATSSTEHRTIQVRLETRYVPAGTVEAQASHVSESLRAVSATRRKLSLVGQQCEDGTSGTPKDEFILMQAATINAMLADTLCPKCRKNSMYD</sequence>
<feature type="compositionally biased region" description="Basic and acidic residues" evidence="1">
    <location>
        <begin position="161"/>
        <end position="175"/>
    </location>
</feature>
<dbReference type="AlphaFoldDB" id="A0A9D4Q5H6"/>
<evidence type="ECO:0000313" key="3">
    <source>
        <dbReference type="Proteomes" id="UP000821837"/>
    </source>
</evidence>
<keyword evidence="3" id="KW-1185">Reference proteome</keyword>
<reference evidence="2" key="2">
    <citation type="submission" date="2021-09" db="EMBL/GenBank/DDBJ databases">
        <authorList>
            <person name="Jia N."/>
            <person name="Wang J."/>
            <person name="Shi W."/>
            <person name="Du L."/>
            <person name="Sun Y."/>
            <person name="Zhan W."/>
            <person name="Jiang J."/>
            <person name="Wang Q."/>
            <person name="Zhang B."/>
            <person name="Ji P."/>
            <person name="Sakyi L.B."/>
            <person name="Cui X."/>
            <person name="Yuan T."/>
            <person name="Jiang B."/>
            <person name="Yang W."/>
            <person name="Lam T.T.-Y."/>
            <person name="Chang Q."/>
            <person name="Ding S."/>
            <person name="Wang X."/>
            <person name="Zhu J."/>
            <person name="Ruan X."/>
            <person name="Zhao L."/>
            <person name="Wei J."/>
            <person name="Que T."/>
            <person name="Du C."/>
            <person name="Cheng J."/>
            <person name="Dai P."/>
            <person name="Han X."/>
            <person name="Huang E."/>
            <person name="Gao Y."/>
            <person name="Liu J."/>
            <person name="Shao H."/>
            <person name="Ye R."/>
            <person name="Li L."/>
            <person name="Wei W."/>
            <person name="Wang X."/>
            <person name="Wang C."/>
            <person name="Huo Q."/>
            <person name="Li W."/>
            <person name="Guo W."/>
            <person name="Chen H."/>
            <person name="Chen S."/>
            <person name="Zhou L."/>
            <person name="Zhou L."/>
            <person name="Ni X."/>
            <person name="Tian J."/>
            <person name="Zhou Y."/>
            <person name="Sheng Y."/>
            <person name="Liu T."/>
            <person name="Pan Y."/>
            <person name="Xia L."/>
            <person name="Li J."/>
            <person name="Zhao F."/>
            <person name="Cao W."/>
        </authorList>
    </citation>
    <scope>NUCLEOTIDE SEQUENCE</scope>
    <source>
        <strain evidence="2">Rsan-2018</strain>
        <tissue evidence="2">Larvae</tissue>
    </source>
</reference>
<protein>
    <submittedName>
        <fullName evidence="2">Uncharacterized protein</fullName>
    </submittedName>
</protein>
<dbReference type="EMBL" id="JABSTV010001249">
    <property type="protein sequence ID" value="KAH7963476.1"/>
    <property type="molecule type" value="Genomic_DNA"/>
</dbReference>
<proteinExistence type="predicted"/>
<organism evidence="2 3">
    <name type="scientific">Rhipicephalus sanguineus</name>
    <name type="common">Brown dog tick</name>
    <name type="synonym">Ixodes sanguineus</name>
    <dbReference type="NCBI Taxonomy" id="34632"/>
    <lineage>
        <taxon>Eukaryota</taxon>
        <taxon>Metazoa</taxon>
        <taxon>Ecdysozoa</taxon>
        <taxon>Arthropoda</taxon>
        <taxon>Chelicerata</taxon>
        <taxon>Arachnida</taxon>
        <taxon>Acari</taxon>
        <taxon>Parasitiformes</taxon>
        <taxon>Ixodida</taxon>
        <taxon>Ixodoidea</taxon>
        <taxon>Ixodidae</taxon>
        <taxon>Rhipicephalinae</taxon>
        <taxon>Rhipicephalus</taxon>
        <taxon>Rhipicephalus</taxon>
    </lineage>
</organism>
<feature type="compositionally biased region" description="Basic and acidic residues" evidence="1">
    <location>
        <begin position="98"/>
        <end position="122"/>
    </location>
</feature>
<dbReference type="Proteomes" id="UP000821837">
    <property type="component" value="Chromosome 3"/>
</dbReference>
<evidence type="ECO:0000256" key="1">
    <source>
        <dbReference type="SAM" id="MobiDB-lite"/>
    </source>
</evidence>
<feature type="compositionally biased region" description="Polar residues" evidence="1">
    <location>
        <begin position="131"/>
        <end position="143"/>
    </location>
</feature>
<feature type="region of interest" description="Disordered" evidence="1">
    <location>
        <begin position="80"/>
        <end position="214"/>
    </location>
</feature>
<reference evidence="2" key="1">
    <citation type="journal article" date="2020" name="Cell">
        <title>Large-Scale Comparative Analyses of Tick Genomes Elucidate Their Genetic Diversity and Vector Capacities.</title>
        <authorList>
            <consortium name="Tick Genome and Microbiome Consortium (TIGMIC)"/>
            <person name="Jia N."/>
            <person name="Wang J."/>
            <person name="Shi W."/>
            <person name="Du L."/>
            <person name="Sun Y."/>
            <person name="Zhan W."/>
            <person name="Jiang J.F."/>
            <person name="Wang Q."/>
            <person name="Zhang B."/>
            <person name="Ji P."/>
            <person name="Bell-Sakyi L."/>
            <person name="Cui X.M."/>
            <person name="Yuan T.T."/>
            <person name="Jiang B.G."/>
            <person name="Yang W.F."/>
            <person name="Lam T.T."/>
            <person name="Chang Q.C."/>
            <person name="Ding S.J."/>
            <person name="Wang X.J."/>
            <person name="Zhu J.G."/>
            <person name="Ruan X.D."/>
            <person name="Zhao L."/>
            <person name="Wei J.T."/>
            <person name="Ye R.Z."/>
            <person name="Que T.C."/>
            <person name="Du C.H."/>
            <person name="Zhou Y.H."/>
            <person name="Cheng J.X."/>
            <person name="Dai P.F."/>
            <person name="Guo W.B."/>
            <person name="Han X.H."/>
            <person name="Huang E.J."/>
            <person name="Li L.F."/>
            <person name="Wei W."/>
            <person name="Gao Y.C."/>
            <person name="Liu J.Z."/>
            <person name="Shao H.Z."/>
            <person name="Wang X."/>
            <person name="Wang C.C."/>
            <person name="Yang T.C."/>
            <person name="Huo Q.B."/>
            <person name="Li W."/>
            <person name="Chen H.Y."/>
            <person name="Chen S.E."/>
            <person name="Zhou L.G."/>
            <person name="Ni X.B."/>
            <person name="Tian J.H."/>
            <person name="Sheng Y."/>
            <person name="Liu T."/>
            <person name="Pan Y.S."/>
            <person name="Xia L.Y."/>
            <person name="Li J."/>
            <person name="Zhao F."/>
            <person name="Cao W.C."/>
        </authorList>
    </citation>
    <scope>NUCLEOTIDE SEQUENCE</scope>
    <source>
        <strain evidence="2">Rsan-2018</strain>
    </source>
</reference>
<feature type="compositionally biased region" description="Low complexity" evidence="1">
    <location>
        <begin position="201"/>
        <end position="214"/>
    </location>
</feature>
<feature type="compositionally biased region" description="Polar residues" evidence="1">
    <location>
        <begin position="191"/>
        <end position="200"/>
    </location>
</feature>
<name>A0A9D4Q5H6_RHISA</name>
<accession>A0A9D4Q5H6</accession>
<feature type="compositionally biased region" description="Basic residues" evidence="1">
    <location>
        <begin position="1"/>
        <end position="30"/>
    </location>
</feature>
<feature type="region of interest" description="Disordered" evidence="1">
    <location>
        <begin position="1"/>
        <end position="65"/>
    </location>
</feature>
<evidence type="ECO:0000313" key="2">
    <source>
        <dbReference type="EMBL" id="KAH7963476.1"/>
    </source>
</evidence>